<dbReference type="InParanoid" id="E3N3R2"/>
<dbReference type="EMBL" id="DS268521">
    <property type="protein sequence ID" value="EFO85197.1"/>
    <property type="molecule type" value="Genomic_DNA"/>
</dbReference>
<dbReference type="AlphaFoldDB" id="E3N3R2"/>
<evidence type="ECO:0000313" key="3">
    <source>
        <dbReference type="Proteomes" id="UP000008281"/>
    </source>
</evidence>
<feature type="compositionally biased region" description="Basic residues" evidence="1">
    <location>
        <begin position="20"/>
        <end position="30"/>
    </location>
</feature>
<evidence type="ECO:0000256" key="1">
    <source>
        <dbReference type="SAM" id="MobiDB-lite"/>
    </source>
</evidence>
<dbReference type="OrthoDB" id="5911028at2759"/>
<keyword evidence="3" id="KW-1185">Reference proteome</keyword>
<feature type="region of interest" description="Disordered" evidence="1">
    <location>
        <begin position="1"/>
        <end position="39"/>
    </location>
</feature>
<dbReference type="Proteomes" id="UP000008281">
    <property type="component" value="Unassembled WGS sequence"/>
</dbReference>
<accession>E3N3R2</accession>
<organism evidence="3">
    <name type="scientific">Caenorhabditis remanei</name>
    <name type="common">Caenorhabditis vulgaris</name>
    <dbReference type="NCBI Taxonomy" id="31234"/>
    <lineage>
        <taxon>Eukaryota</taxon>
        <taxon>Metazoa</taxon>
        <taxon>Ecdysozoa</taxon>
        <taxon>Nematoda</taxon>
        <taxon>Chromadorea</taxon>
        <taxon>Rhabditida</taxon>
        <taxon>Rhabditina</taxon>
        <taxon>Rhabditomorpha</taxon>
        <taxon>Rhabditoidea</taxon>
        <taxon>Rhabditidae</taxon>
        <taxon>Peloderinae</taxon>
        <taxon>Caenorhabditis</taxon>
    </lineage>
</organism>
<proteinExistence type="predicted"/>
<gene>
    <name evidence="2" type="ORF">CRE_20908</name>
</gene>
<protein>
    <submittedName>
        <fullName evidence="2">Uncharacterized protein</fullName>
    </submittedName>
</protein>
<name>E3N3R2_CAERE</name>
<feature type="region of interest" description="Disordered" evidence="1">
    <location>
        <begin position="428"/>
        <end position="474"/>
    </location>
</feature>
<feature type="region of interest" description="Disordered" evidence="1">
    <location>
        <begin position="355"/>
        <end position="414"/>
    </location>
</feature>
<evidence type="ECO:0000313" key="2">
    <source>
        <dbReference type="EMBL" id="EFO85197.1"/>
    </source>
</evidence>
<dbReference type="HOGENOM" id="CLU_457288_0_0_1"/>
<feature type="compositionally biased region" description="Low complexity" evidence="1">
    <location>
        <begin position="365"/>
        <end position="375"/>
    </location>
</feature>
<sequence length="597" mass="68155">MANNPPRLAHVSSDEDNRPRAIRGPKRPNPPRHFPPRTPDIQEMNVPYEFFFGVRGGFTWEDINRFARLEGDWPIESLPRSVYDGASLRLFVWAGDRPTPQTHWQHVVTRLGYWIDLPAIREFFLRYTRAVHEPAPNNISRRYPLCASQILCFPVYDHGLQECPFRQLSPQHKFFFLCVNLTAYCYKCNSRSITHYECKPLPCKLCDSEKHTTASGFCNPGVPTEIELYPEEALRANAQTIRRQYYQSVRERAQQQRLKYRLPSDSPYANFRGKAQPILGRIRGLHHYVDTIPPEFPPLPDQAYTGAIVEYPHMVNPEFFHDRQNRIPRFDLDSVQYLETIGEIVTEIRRNPASADTIQLPQPPAVNRRPAYARRNPPPLELGQIQPVQNQPRVEQQRPAAARVPAPEPTPVQIARPPMAMSRELYDPTTVSGRPAAPLARTNGTGRGRGRQRRLSRTPPRPIYDHPADQTTSSNQVVIQDRGLDLNAYSSPSAIFRPESYPAESEKWSDLMNHFEEEESRANSVLQIQDPLTMPMHSSPDVTIREQPASAGQQQVPASQQEIPAVVEQSQQLISVLVDETQECVCNIPALQKDPAQ</sequence>
<reference evidence="2" key="1">
    <citation type="submission" date="2007-07" db="EMBL/GenBank/DDBJ databases">
        <title>PCAP assembly of the Caenorhabditis remanei genome.</title>
        <authorList>
            <consortium name="The Caenorhabditis remanei Sequencing Consortium"/>
            <person name="Wilson R.K."/>
        </authorList>
    </citation>
    <scope>NUCLEOTIDE SEQUENCE [LARGE SCALE GENOMIC DNA]</scope>
    <source>
        <strain evidence="2">PB4641</strain>
    </source>
</reference>